<evidence type="ECO:0000256" key="1">
    <source>
        <dbReference type="ARBA" id="ARBA00022614"/>
    </source>
</evidence>
<dbReference type="GO" id="GO:0043531">
    <property type="term" value="F:ADP binding"/>
    <property type="evidence" value="ECO:0007669"/>
    <property type="project" value="InterPro"/>
</dbReference>
<keyword evidence="2" id="KW-0611">Plant defense</keyword>
<evidence type="ECO:0000259" key="6">
    <source>
        <dbReference type="Pfam" id="PF25019"/>
    </source>
</evidence>
<reference evidence="7" key="2">
    <citation type="submission" date="2021-12" db="EMBL/GenBank/DDBJ databases">
        <title>Resequencing data analysis of finger millet.</title>
        <authorList>
            <person name="Hatakeyama M."/>
            <person name="Aluri S."/>
            <person name="Balachadran M.T."/>
            <person name="Sivarajan S.R."/>
            <person name="Poveda L."/>
            <person name="Shimizu-Inatsugi R."/>
            <person name="Schlapbach R."/>
            <person name="Sreeman S.M."/>
            <person name="Shimizu K.K."/>
        </authorList>
    </citation>
    <scope>NUCLEOTIDE SEQUENCE</scope>
</reference>
<comment type="caution">
    <text evidence="7">The sequence shown here is derived from an EMBL/GenBank/DDBJ whole genome shotgun (WGS) entry which is preliminary data.</text>
</comment>
<feature type="domain" description="R13L1/DRL21-like LRR repeat region" evidence="6">
    <location>
        <begin position="666"/>
        <end position="792"/>
    </location>
</feature>
<organism evidence="7 8">
    <name type="scientific">Eleusine coracana subsp. coracana</name>
    <dbReference type="NCBI Taxonomy" id="191504"/>
    <lineage>
        <taxon>Eukaryota</taxon>
        <taxon>Viridiplantae</taxon>
        <taxon>Streptophyta</taxon>
        <taxon>Embryophyta</taxon>
        <taxon>Tracheophyta</taxon>
        <taxon>Spermatophyta</taxon>
        <taxon>Magnoliopsida</taxon>
        <taxon>Liliopsida</taxon>
        <taxon>Poales</taxon>
        <taxon>Poaceae</taxon>
        <taxon>PACMAD clade</taxon>
        <taxon>Chloridoideae</taxon>
        <taxon>Cynodonteae</taxon>
        <taxon>Eleusininae</taxon>
        <taxon>Eleusine</taxon>
    </lineage>
</organism>
<dbReference type="EMBL" id="BQKI01000023">
    <property type="protein sequence ID" value="GJN12543.1"/>
    <property type="molecule type" value="Genomic_DNA"/>
</dbReference>
<reference evidence="7" key="1">
    <citation type="journal article" date="2018" name="DNA Res.">
        <title>Multiple hybrid de novo genome assembly of finger millet, an orphan allotetraploid crop.</title>
        <authorList>
            <person name="Hatakeyama M."/>
            <person name="Aluri S."/>
            <person name="Balachadran M.T."/>
            <person name="Sivarajan S.R."/>
            <person name="Patrignani A."/>
            <person name="Gruter S."/>
            <person name="Poveda L."/>
            <person name="Shimizu-Inatsugi R."/>
            <person name="Baeten J."/>
            <person name="Francoijs K.J."/>
            <person name="Nataraja K.N."/>
            <person name="Reddy Y.A.N."/>
            <person name="Phadnis S."/>
            <person name="Ravikumar R.L."/>
            <person name="Schlapbach R."/>
            <person name="Sreeman S.M."/>
            <person name="Shimizu K.K."/>
        </authorList>
    </citation>
    <scope>NUCLEOTIDE SEQUENCE</scope>
</reference>
<dbReference type="Proteomes" id="UP001054889">
    <property type="component" value="Unassembled WGS sequence"/>
</dbReference>
<feature type="domain" description="Disease resistance protein winged helix" evidence="5">
    <location>
        <begin position="476"/>
        <end position="526"/>
    </location>
</feature>
<feature type="domain" description="NB-ARC" evidence="4">
    <location>
        <begin position="233"/>
        <end position="392"/>
    </location>
</feature>
<dbReference type="InterPro" id="IPR027417">
    <property type="entry name" value="P-loop_NTPase"/>
</dbReference>
<keyword evidence="1" id="KW-0433">Leucine-rich repeat</keyword>
<dbReference type="PRINTS" id="PR00364">
    <property type="entry name" value="DISEASERSIST"/>
</dbReference>
<evidence type="ECO:0000313" key="7">
    <source>
        <dbReference type="EMBL" id="GJN12543.1"/>
    </source>
</evidence>
<dbReference type="InterPro" id="IPR058922">
    <property type="entry name" value="WHD_DRP"/>
</dbReference>
<dbReference type="Gene3D" id="3.80.10.10">
    <property type="entry name" value="Ribonuclease Inhibitor"/>
    <property type="match status" value="2"/>
</dbReference>
<keyword evidence="8" id="KW-1185">Reference proteome</keyword>
<protein>
    <submittedName>
        <fullName evidence="7">Uncharacterized protein</fullName>
    </submittedName>
</protein>
<dbReference type="SUPFAM" id="SSF52540">
    <property type="entry name" value="P-loop containing nucleoside triphosphate hydrolases"/>
    <property type="match status" value="1"/>
</dbReference>
<evidence type="ECO:0000259" key="4">
    <source>
        <dbReference type="Pfam" id="PF00931"/>
    </source>
</evidence>
<evidence type="ECO:0000313" key="8">
    <source>
        <dbReference type="Proteomes" id="UP001054889"/>
    </source>
</evidence>
<dbReference type="PANTHER" id="PTHR36766:SF40">
    <property type="entry name" value="DISEASE RESISTANCE PROTEIN RGA3"/>
    <property type="match status" value="1"/>
</dbReference>
<dbReference type="Gene3D" id="3.40.50.300">
    <property type="entry name" value="P-loop containing nucleotide triphosphate hydrolases"/>
    <property type="match status" value="1"/>
</dbReference>
<gene>
    <name evidence="7" type="primary">ga30828</name>
    <name evidence="7" type="ORF">PR202_ga30828</name>
</gene>
<dbReference type="AlphaFoldDB" id="A0AAV5DPT8"/>
<accession>A0AAV5DPT8</accession>
<dbReference type="InterPro" id="IPR002182">
    <property type="entry name" value="NB-ARC"/>
</dbReference>
<dbReference type="SUPFAM" id="SSF52058">
    <property type="entry name" value="L domain-like"/>
    <property type="match status" value="1"/>
</dbReference>
<dbReference type="InterPro" id="IPR032675">
    <property type="entry name" value="LRR_dom_sf"/>
</dbReference>
<proteinExistence type="predicted"/>
<evidence type="ECO:0000259" key="5">
    <source>
        <dbReference type="Pfam" id="PF23559"/>
    </source>
</evidence>
<dbReference type="GO" id="GO:0006952">
    <property type="term" value="P:defense response"/>
    <property type="evidence" value="ECO:0007669"/>
    <property type="project" value="UniProtKB-KW"/>
</dbReference>
<dbReference type="Pfam" id="PF25019">
    <property type="entry name" value="LRR_R13L1-DRL21"/>
    <property type="match status" value="1"/>
</dbReference>
<dbReference type="InterPro" id="IPR036388">
    <property type="entry name" value="WH-like_DNA-bd_sf"/>
</dbReference>
<dbReference type="InterPro" id="IPR056789">
    <property type="entry name" value="LRR_R13L1-DRL21"/>
</dbReference>
<dbReference type="Pfam" id="PF00931">
    <property type="entry name" value="NB-ARC"/>
    <property type="match status" value="1"/>
</dbReference>
<evidence type="ECO:0000256" key="3">
    <source>
        <dbReference type="SAM" id="MobiDB-lite"/>
    </source>
</evidence>
<name>A0AAV5DPT8_ELECO</name>
<sequence length="1006" mass="113847">MEALGWIVSAGSNVREETQLKDEVDRLRITLPKARFLIGRGEWCRFKNKELAELVTQLKDSTYDGEDLLRELDDQELRQKIEDAGRTRARQVLSSSLNLARNFIHGNKTRVKEAQNKLDKAVVAIEGVLNSMGFESEQFMPETSSVVSAPQVFGRDKERDALMEMLGVPIGRVDKVDQVIEQLGVPLTRDGGGKQSSAGSKGPPDEAGSTTSSAKRLKIGCGRVGFPQTSCTGDVSVLTVYGIGGVGKTTLAQLIYNDPRVEHNFPEKIWVCVSDLFDKRRITKEILESISREKYNHSCSLSTLQEKLKKELERCPKFLLVLDDIWPNANDAWEEFYAPLRTGPEGSMILVTTRYPVVANLVTTSNCDPVELKGLPADIFWEFFRKCAFGKNHPEAYPILQDIGRSISYRLCGSPLAAKTLGRLLNMELTERHWRTIQESELWELPHRDNEILPALQLTYLYLPQELKRCFAFCSMFPKDYSFKRHEIVNIWVAQGFIEPKGTMRLEDLGNIYLDELISRFLFQDDPKFHDQLRNRFPFPPHPNSHDQWRNRFPFRADPKFDEQTNRYLPESICELSSLRYLDISRSSVQELPEKFWCLYSLQVFDASNSDLRKIHQDVIKLINLRRLALPKQVYQDFLMLSRLGNLSRLENLSHFRVGRNDGKRIVELKSMDQLGGKLSILSLNNVQSMEEAAEARLFDKQYIKELTLHWDEEENMIRQLRADHNGVIECLRPHSRIGGLEFHGFCGDRFSPTWFRREDLSGLRSLKLHECLYLKCLSVPCIASLEELELSEAGIECLTTSDDGIRAGSTGDHGTQNLSSSISCSNGIASSTFTRLTALRLSRCNKLTNLDQFLSPENLPSVKLISLKNCDNLVSIPVHSFARLIYLQDLTISGCDKLACPQEMVLPSSLLRLWIAACGDLDKSFPACLENVTSLSLLKLIHCHTIRFLPLSSIAGIKCLILYYCSELSSLGVSHTQSLLSSIQHVEASCPSHSLNSSGEARARG</sequence>
<dbReference type="PANTHER" id="PTHR36766">
    <property type="entry name" value="PLANT BROAD-SPECTRUM MILDEW RESISTANCE PROTEIN RPW8"/>
    <property type="match status" value="1"/>
</dbReference>
<evidence type="ECO:0000256" key="2">
    <source>
        <dbReference type="ARBA" id="ARBA00022821"/>
    </source>
</evidence>
<feature type="region of interest" description="Disordered" evidence="3">
    <location>
        <begin position="186"/>
        <end position="214"/>
    </location>
</feature>
<dbReference type="Pfam" id="PF23559">
    <property type="entry name" value="WHD_DRP"/>
    <property type="match status" value="1"/>
</dbReference>
<dbReference type="Gene3D" id="1.10.10.10">
    <property type="entry name" value="Winged helix-like DNA-binding domain superfamily/Winged helix DNA-binding domain"/>
    <property type="match status" value="1"/>
</dbReference>